<organism evidence="4 5">
    <name type="scientific">Sulfurifustis variabilis</name>
    <dbReference type="NCBI Taxonomy" id="1675686"/>
    <lineage>
        <taxon>Bacteria</taxon>
        <taxon>Pseudomonadati</taxon>
        <taxon>Pseudomonadota</taxon>
        <taxon>Gammaproteobacteria</taxon>
        <taxon>Acidiferrobacterales</taxon>
        <taxon>Acidiferrobacteraceae</taxon>
        <taxon>Sulfurifustis</taxon>
    </lineage>
</organism>
<proteinExistence type="predicted"/>
<reference evidence="4 5" key="1">
    <citation type="submission" date="2015-08" db="EMBL/GenBank/DDBJ databases">
        <title>Complete genome sequence of Sulfurifustis variabilis.</title>
        <authorList>
            <person name="Miura A."/>
            <person name="Kojima H."/>
            <person name="Fukui M."/>
        </authorList>
    </citation>
    <scope>NUCLEOTIDE SEQUENCE [LARGE SCALE GENOMIC DNA]</scope>
    <source>
        <strain evidence="5">skN76</strain>
    </source>
</reference>
<dbReference type="PANTHER" id="PTHR45737:SF6">
    <property type="entry name" value="VON WILLEBRAND FACTOR A DOMAIN-CONTAINING PROTEIN 5A"/>
    <property type="match status" value="1"/>
</dbReference>
<dbReference type="PANTHER" id="PTHR45737">
    <property type="entry name" value="VON WILLEBRAND FACTOR A DOMAIN-CONTAINING PROTEIN 5A"/>
    <property type="match status" value="1"/>
</dbReference>
<dbReference type="PROSITE" id="PS51468">
    <property type="entry name" value="VIT"/>
    <property type="match status" value="1"/>
</dbReference>
<feature type="domain" description="VIT" evidence="3">
    <location>
        <begin position="41"/>
        <end position="169"/>
    </location>
</feature>
<dbReference type="Pfam" id="PF13768">
    <property type="entry name" value="VWA_3"/>
    <property type="match status" value="1"/>
</dbReference>
<feature type="domain" description="VWFA" evidence="2">
    <location>
        <begin position="317"/>
        <end position="487"/>
    </location>
</feature>
<dbReference type="SUPFAM" id="SSF53300">
    <property type="entry name" value="vWA-like"/>
    <property type="match status" value="1"/>
</dbReference>
<accession>A0A1C7AFS6</accession>
<dbReference type="Proteomes" id="UP000218899">
    <property type="component" value="Chromosome"/>
</dbReference>
<gene>
    <name evidence="4" type="ORF">SVA_3711</name>
</gene>
<feature type="chain" id="PRO_5008752426" evidence="1">
    <location>
        <begin position="31"/>
        <end position="678"/>
    </location>
</feature>
<sequence>MPSHRHRWLGPLALAAALLLLFLEPTRALAGAGPADRTESPYFFVDSDDPEVDRLPLKATRVDVRIVGVIADVTVTQHYRNEGTRAIEARYVFPGSTRAAVYGMNVRLADRLLTARIREKAQARVEYDAAKREGKTAALLEQHRPNVFQMNVANILPGDDVAVELRYTELLVPTDGTYRFVFPTVVGPRYNGSPESGSGTSEKWISMPFLHQGGLSNARFDLAVELATPIPLQAVSSPSHRIEPSRISDTQTRVELAATGTNENNRDFVLDYRLAGDRIESGILLSRGDATTEGENFFLAMVEPPRVVGAAQIVPREYVFVVDVSGSMHGFPLDTAKALLEDLVGSLRPNDTFNVMLFAGGSRMLAPESVPATRANIEQALRLLRDQRGGGSTELVPALRRALALAPDRDRARTFVVVTDGYVTVERETFDLIRRNLARANLFAFGIGSSVNRHLIEGMARAGQGEPFVVLHARDAAREAERFRRMIDAPVLTHLQARFEGLDVYDVEPPLLPDVFAQRPVVLYGKWRGEPHGRLVLEGESAAGTFRARLDVAPDRVSAGFGALRYLWARQRIATLSDQEGLEGGSAYRDEILGLGLRYNLLTQYTSFIAVDQVVRNPAADGVTVDQPSPLPQGVSDLAVGGEVPSTPEPGVWWMLAIAGLAMLWRLRRLSPATGVLP</sequence>
<dbReference type="AlphaFoldDB" id="A0A1C7AFS6"/>
<dbReference type="InterPro" id="IPR036465">
    <property type="entry name" value="vWFA_dom_sf"/>
</dbReference>
<evidence type="ECO:0000259" key="2">
    <source>
        <dbReference type="PROSITE" id="PS50234"/>
    </source>
</evidence>
<dbReference type="SMART" id="SM00327">
    <property type="entry name" value="VWA"/>
    <property type="match status" value="1"/>
</dbReference>
<keyword evidence="1" id="KW-0732">Signal</keyword>
<dbReference type="Gene3D" id="3.40.50.410">
    <property type="entry name" value="von Willebrand factor, type A domain"/>
    <property type="match status" value="1"/>
</dbReference>
<dbReference type="SMART" id="SM00609">
    <property type="entry name" value="VIT"/>
    <property type="match status" value="1"/>
</dbReference>
<dbReference type="InterPro" id="IPR013694">
    <property type="entry name" value="VIT"/>
</dbReference>
<evidence type="ECO:0000259" key="3">
    <source>
        <dbReference type="PROSITE" id="PS51468"/>
    </source>
</evidence>
<evidence type="ECO:0000313" key="4">
    <source>
        <dbReference type="EMBL" id="BAU50245.1"/>
    </source>
</evidence>
<evidence type="ECO:0000256" key="1">
    <source>
        <dbReference type="SAM" id="SignalP"/>
    </source>
</evidence>
<dbReference type="OrthoDB" id="9784383at2"/>
<dbReference type="PROSITE" id="PS50234">
    <property type="entry name" value="VWFA"/>
    <property type="match status" value="1"/>
</dbReference>
<evidence type="ECO:0000313" key="5">
    <source>
        <dbReference type="Proteomes" id="UP000218899"/>
    </source>
</evidence>
<feature type="signal peptide" evidence="1">
    <location>
        <begin position="1"/>
        <end position="30"/>
    </location>
</feature>
<dbReference type="EMBL" id="AP014936">
    <property type="protein sequence ID" value="BAU50245.1"/>
    <property type="molecule type" value="Genomic_DNA"/>
</dbReference>
<dbReference type="InterPro" id="IPR002035">
    <property type="entry name" value="VWF_A"/>
</dbReference>
<dbReference type="RefSeq" id="WP_096462561.1">
    <property type="nucleotide sequence ID" value="NZ_AP014936.1"/>
</dbReference>
<protein>
    <submittedName>
        <fullName evidence="4">Vault protein inter-alpha-trypsin subunit</fullName>
    </submittedName>
</protein>
<keyword evidence="5" id="KW-1185">Reference proteome</keyword>
<dbReference type="KEGG" id="sva:SVA_3711"/>
<name>A0A1C7AFS6_9GAMM</name>
<dbReference type="Pfam" id="PF08487">
    <property type="entry name" value="VIT"/>
    <property type="match status" value="1"/>
</dbReference>